<comment type="function">
    <text evidence="8">This protein is part of the stalk that links CF(0) to CF(1). It either transmits conformational changes from CF(0) to CF(1) or is implicated in proton conduction.</text>
</comment>
<dbReference type="NCBIfam" id="TIGR01145">
    <property type="entry name" value="ATP_synt_delta"/>
    <property type="match status" value="1"/>
</dbReference>
<evidence type="ECO:0000256" key="8">
    <source>
        <dbReference type="HAMAP-Rule" id="MF_01416"/>
    </source>
</evidence>
<evidence type="ECO:0000313" key="12">
    <source>
        <dbReference type="Proteomes" id="UP000386281"/>
    </source>
</evidence>
<dbReference type="GO" id="GO:0046933">
    <property type="term" value="F:proton-transporting ATP synthase activity, rotational mechanism"/>
    <property type="evidence" value="ECO:0007669"/>
    <property type="project" value="UniProtKB-UniRule"/>
</dbReference>
<evidence type="ECO:0000256" key="2">
    <source>
        <dbReference type="ARBA" id="ARBA00022448"/>
    </source>
</evidence>
<gene>
    <name evidence="8 10" type="primary">atpH</name>
    <name evidence="9" type="ORF">B8X04_06855</name>
    <name evidence="10" type="ORF">NCTC12391_00994</name>
</gene>
<protein>
    <recommendedName>
        <fullName evidence="8">ATP synthase subunit delta</fullName>
    </recommendedName>
    <alternativeName>
        <fullName evidence="8">ATP synthase F(1) sector subunit delta</fullName>
    </alternativeName>
    <alternativeName>
        <fullName evidence="8">F-type ATPase subunit delta</fullName>
        <shortName evidence="8">F-ATPase subunit delta</shortName>
    </alternativeName>
</protein>
<proteinExistence type="inferred from homology"/>
<dbReference type="PANTHER" id="PTHR11910">
    <property type="entry name" value="ATP SYNTHASE DELTA CHAIN"/>
    <property type="match status" value="1"/>
</dbReference>
<keyword evidence="5 8" id="KW-0472">Membrane</keyword>
<reference evidence="9 11" key="1">
    <citation type="submission" date="2017-04" db="EMBL/GenBank/DDBJ databases">
        <title>Kefir bacterial isolates.</title>
        <authorList>
            <person name="Kim Y."/>
            <person name="Blasche S."/>
            <person name="Patil K.R."/>
        </authorList>
    </citation>
    <scope>NUCLEOTIDE SEQUENCE [LARGE SCALE GENOMIC DNA]</scope>
    <source>
        <strain evidence="9 11">OG2</strain>
    </source>
</reference>
<dbReference type="Proteomes" id="UP000216867">
    <property type="component" value="Unassembled WGS sequence"/>
</dbReference>
<dbReference type="EMBL" id="CAACXN010000014">
    <property type="protein sequence ID" value="VEW11861.1"/>
    <property type="molecule type" value="Genomic_DNA"/>
</dbReference>
<dbReference type="NCBIfam" id="NF009967">
    <property type="entry name" value="PRK13430.1"/>
    <property type="match status" value="1"/>
</dbReference>
<organism evidence="9 11">
    <name type="scientific">Brevibacterium casei</name>
    <dbReference type="NCBI Taxonomy" id="33889"/>
    <lineage>
        <taxon>Bacteria</taxon>
        <taxon>Bacillati</taxon>
        <taxon>Actinomycetota</taxon>
        <taxon>Actinomycetes</taxon>
        <taxon>Micrococcales</taxon>
        <taxon>Brevibacteriaceae</taxon>
        <taxon>Brevibacterium</taxon>
    </lineage>
</organism>
<evidence type="ECO:0000256" key="5">
    <source>
        <dbReference type="ARBA" id="ARBA00023136"/>
    </source>
</evidence>
<accession>A0A269ZE73</accession>
<evidence type="ECO:0000313" key="10">
    <source>
        <dbReference type="EMBL" id="VEW11861.1"/>
    </source>
</evidence>
<sequence length="268" mass="28288">MLQSSRVSLQAVLEAANAEISGGNAREIGQSLLGVVGVLADNLGLRKALADSSEPAEKKQGLLQAVFGAQIPEAALRIASVAVSQRWARTQDFVTSLEVAGVTAIAAAAQEVGQLGQVEEELFRFARLLESDHELARALDSDAGADAKRSLVADLLAGRAEPDTVTLVDHAAVHPRGLRVAIALDHFSDILAARQQRSVAEVTVAAPLSQQQTERLAAALAKNYGRELVLNVQVDPEVIGGVRVQVGDEVMNSTIADRLAEVQRKLAS</sequence>
<evidence type="ECO:0000313" key="9">
    <source>
        <dbReference type="EMBL" id="PAK96107.1"/>
    </source>
</evidence>
<dbReference type="PRINTS" id="PR00125">
    <property type="entry name" value="ATPASEDELTA"/>
</dbReference>
<name>A0A269ZE73_9MICO</name>
<dbReference type="InterPro" id="IPR020781">
    <property type="entry name" value="ATPase_OSCP/d_CS"/>
</dbReference>
<evidence type="ECO:0000256" key="7">
    <source>
        <dbReference type="ARBA" id="ARBA00023310"/>
    </source>
</evidence>
<keyword evidence="6 8" id="KW-0139">CF(1)</keyword>
<dbReference type="Proteomes" id="UP000386281">
    <property type="component" value="Unassembled WGS sequence"/>
</dbReference>
<keyword evidence="8" id="KW-1003">Cell membrane</keyword>
<keyword evidence="4 8" id="KW-0406">Ion transport</keyword>
<evidence type="ECO:0000256" key="3">
    <source>
        <dbReference type="ARBA" id="ARBA00022781"/>
    </source>
</evidence>
<keyword evidence="2 8" id="KW-0813">Transport</keyword>
<keyword evidence="7 8" id="KW-0066">ATP synthesis</keyword>
<dbReference type="HAMAP" id="MF_01416">
    <property type="entry name" value="ATP_synth_delta_bact"/>
    <property type="match status" value="1"/>
</dbReference>
<evidence type="ECO:0000256" key="1">
    <source>
        <dbReference type="ARBA" id="ARBA00004370"/>
    </source>
</evidence>
<comment type="similarity">
    <text evidence="8">Belongs to the ATPase delta chain family.</text>
</comment>
<evidence type="ECO:0000256" key="4">
    <source>
        <dbReference type="ARBA" id="ARBA00023065"/>
    </source>
</evidence>
<comment type="function">
    <text evidence="8">F(1)F(0) ATP synthase produces ATP from ADP in the presence of a proton or sodium gradient. F-type ATPases consist of two structural domains, F(1) containing the extramembraneous catalytic core and F(0) containing the membrane proton channel, linked together by a central stalk and a peripheral stalk. During catalysis, ATP synthesis in the catalytic domain of F(1) is coupled via a rotary mechanism of the central stalk subunits to proton translocation.</text>
</comment>
<keyword evidence="3 8" id="KW-0375">Hydrogen ion transport</keyword>
<dbReference type="AlphaFoldDB" id="A0A269ZE73"/>
<dbReference type="GO" id="GO:0045259">
    <property type="term" value="C:proton-transporting ATP synthase complex"/>
    <property type="evidence" value="ECO:0007669"/>
    <property type="project" value="UniProtKB-KW"/>
</dbReference>
<dbReference type="PROSITE" id="PS00389">
    <property type="entry name" value="ATPASE_DELTA"/>
    <property type="match status" value="1"/>
</dbReference>
<dbReference type="Pfam" id="PF00213">
    <property type="entry name" value="OSCP"/>
    <property type="match status" value="1"/>
</dbReference>
<dbReference type="InterPro" id="IPR000711">
    <property type="entry name" value="ATPase_OSCP/dsu"/>
</dbReference>
<dbReference type="EMBL" id="NCWY01000005">
    <property type="protein sequence ID" value="PAK96107.1"/>
    <property type="molecule type" value="Genomic_DNA"/>
</dbReference>
<evidence type="ECO:0000256" key="6">
    <source>
        <dbReference type="ARBA" id="ARBA00023196"/>
    </source>
</evidence>
<dbReference type="RefSeq" id="WP_095375901.1">
    <property type="nucleotide sequence ID" value="NZ_CAACXN010000014.1"/>
</dbReference>
<dbReference type="GO" id="GO:0005886">
    <property type="term" value="C:plasma membrane"/>
    <property type="evidence" value="ECO:0007669"/>
    <property type="project" value="UniProtKB-SubCell"/>
</dbReference>
<comment type="subcellular location">
    <subcellularLocation>
        <location evidence="8">Cell membrane</location>
        <topology evidence="8">Peripheral membrane protein</topology>
    </subcellularLocation>
    <subcellularLocation>
        <location evidence="1">Membrane</location>
    </subcellularLocation>
</comment>
<reference evidence="10 12" key="2">
    <citation type="submission" date="2019-02" db="EMBL/GenBank/DDBJ databases">
        <authorList>
            <consortium name="Pathogen Informatics"/>
        </authorList>
    </citation>
    <scope>NUCLEOTIDE SEQUENCE [LARGE SCALE GENOMIC DNA]</scope>
    <source>
        <strain evidence="10 12">3012STDY7078520</strain>
    </source>
</reference>
<evidence type="ECO:0000313" key="11">
    <source>
        <dbReference type="Proteomes" id="UP000216867"/>
    </source>
</evidence>